<dbReference type="InterPro" id="IPR037185">
    <property type="entry name" value="EmrE-like"/>
</dbReference>
<keyword evidence="4 6" id="KW-1133">Transmembrane helix</keyword>
<feature type="transmembrane region" description="Helical" evidence="6">
    <location>
        <begin position="20"/>
        <end position="40"/>
    </location>
</feature>
<feature type="transmembrane region" description="Helical" evidence="6">
    <location>
        <begin position="284"/>
        <end position="302"/>
    </location>
</feature>
<evidence type="ECO:0000313" key="8">
    <source>
        <dbReference type="EMBL" id="SDZ66382.1"/>
    </source>
</evidence>
<dbReference type="Proteomes" id="UP000199632">
    <property type="component" value="Unassembled WGS sequence"/>
</dbReference>
<feature type="transmembrane region" description="Helical" evidence="6">
    <location>
        <begin position="166"/>
        <end position="185"/>
    </location>
</feature>
<protein>
    <submittedName>
        <fullName evidence="8">Drug/metabolite transporter, DME family</fullName>
    </submittedName>
</protein>
<evidence type="ECO:0000256" key="1">
    <source>
        <dbReference type="ARBA" id="ARBA00004141"/>
    </source>
</evidence>
<keyword evidence="9" id="KW-1185">Reference proteome</keyword>
<organism evidence="8 9">
    <name type="scientific">Asanoa ishikariensis</name>
    <dbReference type="NCBI Taxonomy" id="137265"/>
    <lineage>
        <taxon>Bacteria</taxon>
        <taxon>Bacillati</taxon>
        <taxon>Actinomycetota</taxon>
        <taxon>Actinomycetes</taxon>
        <taxon>Micromonosporales</taxon>
        <taxon>Micromonosporaceae</taxon>
        <taxon>Asanoa</taxon>
    </lineage>
</organism>
<feature type="transmembrane region" description="Helical" evidence="6">
    <location>
        <begin position="81"/>
        <end position="100"/>
    </location>
</feature>
<dbReference type="InterPro" id="IPR000620">
    <property type="entry name" value="EamA_dom"/>
</dbReference>
<evidence type="ECO:0000256" key="6">
    <source>
        <dbReference type="SAM" id="Phobius"/>
    </source>
</evidence>
<evidence type="ECO:0000256" key="2">
    <source>
        <dbReference type="ARBA" id="ARBA00007362"/>
    </source>
</evidence>
<comment type="similarity">
    <text evidence="2">Belongs to the EamA transporter family.</text>
</comment>
<dbReference type="EMBL" id="FNQB01000006">
    <property type="protein sequence ID" value="SDZ66382.1"/>
    <property type="molecule type" value="Genomic_DNA"/>
</dbReference>
<dbReference type="SUPFAM" id="SSF103481">
    <property type="entry name" value="Multidrug resistance efflux transporter EmrE"/>
    <property type="match status" value="2"/>
</dbReference>
<feature type="transmembrane region" description="Helical" evidence="6">
    <location>
        <begin position="231"/>
        <end position="254"/>
    </location>
</feature>
<evidence type="ECO:0000313" key="9">
    <source>
        <dbReference type="Proteomes" id="UP000199632"/>
    </source>
</evidence>
<feature type="transmembrane region" description="Helical" evidence="6">
    <location>
        <begin position="261"/>
        <end position="278"/>
    </location>
</feature>
<dbReference type="PANTHER" id="PTHR32322:SF2">
    <property type="entry name" value="EAMA DOMAIN-CONTAINING PROTEIN"/>
    <property type="match status" value="1"/>
</dbReference>
<dbReference type="GO" id="GO:0016020">
    <property type="term" value="C:membrane"/>
    <property type="evidence" value="ECO:0007669"/>
    <property type="project" value="UniProtKB-SubCell"/>
</dbReference>
<feature type="transmembrane region" description="Helical" evidence="6">
    <location>
        <begin position="139"/>
        <end position="160"/>
    </location>
</feature>
<evidence type="ECO:0000259" key="7">
    <source>
        <dbReference type="Pfam" id="PF00892"/>
    </source>
</evidence>
<dbReference type="AlphaFoldDB" id="A0A1H3UVC1"/>
<evidence type="ECO:0000256" key="5">
    <source>
        <dbReference type="ARBA" id="ARBA00023136"/>
    </source>
</evidence>
<feature type="transmembrane region" description="Helical" evidence="6">
    <location>
        <begin position="52"/>
        <end position="69"/>
    </location>
</feature>
<comment type="subcellular location">
    <subcellularLocation>
        <location evidence="1">Membrane</location>
        <topology evidence="1">Multi-pass membrane protein</topology>
    </subcellularLocation>
</comment>
<proteinExistence type="inferred from homology"/>
<sequence>MTRRTELHSKTTLPVGRGILYILVAAVAWGTAGAGAAILYNTSGLGPIAVSFWRFAFGVLLLGAVQLLARRRRPATRQPLRHVVITGLGLVVFQTAYFAAVQYAGLAIATVVTLGSGPILIAVGARLTSDDERLGRGGALTVGLALLGLLLLVGGGGATGGSAPTLGLACAAVSATGYAAVTLLNRRSGPTADPLSTTLGGFTVGLICLFPAALFEGLLPTTGDAGQTVALLAYLGAAPSALAYALFFAGLAVVRATTASVLALAEPLAAAVIAVLWLDERLTVSATAGSILLGVAVVALTLTERRAARTATEPTPTPTLSTTSSR</sequence>
<gene>
    <name evidence="8" type="ORF">SAMN05421684_8171</name>
</gene>
<evidence type="ECO:0000256" key="3">
    <source>
        <dbReference type="ARBA" id="ARBA00022692"/>
    </source>
</evidence>
<feature type="domain" description="EamA" evidence="7">
    <location>
        <begin position="166"/>
        <end position="300"/>
    </location>
</feature>
<reference evidence="9" key="1">
    <citation type="submission" date="2016-10" db="EMBL/GenBank/DDBJ databases">
        <authorList>
            <person name="Varghese N."/>
            <person name="Submissions S."/>
        </authorList>
    </citation>
    <scope>NUCLEOTIDE SEQUENCE [LARGE SCALE GENOMIC DNA]</scope>
    <source>
        <strain evidence="9">DSM 44718</strain>
    </source>
</reference>
<feature type="transmembrane region" description="Helical" evidence="6">
    <location>
        <begin position="106"/>
        <end position="127"/>
    </location>
</feature>
<accession>A0A1H3UVC1</accession>
<dbReference type="OrthoDB" id="3821087at2"/>
<evidence type="ECO:0000256" key="4">
    <source>
        <dbReference type="ARBA" id="ARBA00022989"/>
    </source>
</evidence>
<feature type="domain" description="EamA" evidence="7">
    <location>
        <begin position="17"/>
        <end position="153"/>
    </location>
</feature>
<keyword evidence="3 6" id="KW-0812">Transmembrane</keyword>
<name>A0A1H3UVC1_9ACTN</name>
<dbReference type="STRING" id="137265.SAMN05421684_8171"/>
<dbReference type="PANTHER" id="PTHR32322">
    <property type="entry name" value="INNER MEMBRANE TRANSPORTER"/>
    <property type="match status" value="1"/>
</dbReference>
<dbReference type="Pfam" id="PF00892">
    <property type="entry name" value="EamA"/>
    <property type="match status" value="2"/>
</dbReference>
<feature type="transmembrane region" description="Helical" evidence="6">
    <location>
        <begin position="197"/>
        <end position="219"/>
    </location>
</feature>
<keyword evidence="5 6" id="KW-0472">Membrane</keyword>
<dbReference type="InterPro" id="IPR050638">
    <property type="entry name" value="AA-Vitamin_Transporters"/>
</dbReference>